<dbReference type="GO" id="GO:0070006">
    <property type="term" value="F:metalloaminopeptidase activity"/>
    <property type="evidence" value="ECO:0007669"/>
    <property type="project" value="InterPro"/>
</dbReference>
<sequence length="510" mass="55609">MNRLCITAYYSFLRVSRPRLAVRSFATLREAPARIGQPTPQTHPHLLKAGEITPGIAAEEYAARRARLVSRIAESGTVIVPGYGLRYATNEIFHQFHQHTDLFYLCGIDEPDCALVLEKTTTGRGYKMILFVRPRDPTREMWDGPRAGLEGAKRYFGADEARDIDTLPAYIDALASSSPGPVYTDLPTGPTASSRLEQMHIRTGDAKSFNPRDGGITSVLKRKLCGGGTAQNASAFKPLNPLLCDLRLIKSPAEIAVMRQAGRISGRAFVDMMKATKPGIGEHDLWAVADHAARRRGASRLAYVPVVAGGKNALTIHYVLNDQLLSDGTMILVDAGGEYGGYASDVTRTWPVNGKFTKEQGALYNAVLRVQRACIAKCTGDAAVSLDDLQRDAFELLRAECSALFGRTLSNKELNSLYPHHVGHWLGLDVHDTQSVRRTTRLQPGMVVTLEPALYIPDSPAFPEAYRGVGVRIEDDVVVGGKETGWAPTVLSVEAPKEVEDIEAVMAGLV</sequence>
<dbReference type="Pfam" id="PF05195">
    <property type="entry name" value="AMP_N"/>
    <property type="match status" value="1"/>
</dbReference>
<accession>A0AAD5XND8</accession>
<protein>
    <recommendedName>
        <fullName evidence="6">Aminopeptidase P N-terminal domain-containing protein</fullName>
    </recommendedName>
</protein>
<evidence type="ECO:0000313" key="8">
    <source>
        <dbReference type="Proteomes" id="UP001212152"/>
    </source>
</evidence>
<dbReference type="GO" id="GO:0005739">
    <property type="term" value="C:mitochondrion"/>
    <property type="evidence" value="ECO:0007669"/>
    <property type="project" value="TreeGrafter"/>
</dbReference>
<name>A0AAD5XND8_9FUNG</name>
<dbReference type="GO" id="GO:0030145">
    <property type="term" value="F:manganese ion binding"/>
    <property type="evidence" value="ECO:0007669"/>
    <property type="project" value="InterPro"/>
</dbReference>
<dbReference type="CDD" id="cd01087">
    <property type="entry name" value="Prolidase"/>
    <property type="match status" value="1"/>
</dbReference>
<feature type="domain" description="Aminopeptidase P N-terminal" evidence="6">
    <location>
        <begin position="56"/>
        <end position="193"/>
    </location>
</feature>
<evidence type="ECO:0000313" key="7">
    <source>
        <dbReference type="EMBL" id="KAJ3180073.1"/>
    </source>
</evidence>
<dbReference type="SUPFAM" id="SSF55920">
    <property type="entry name" value="Creatinase/aminopeptidase"/>
    <property type="match status" value="1"/>
</dbReference>
<dbReference type="EMBL" id="JADGJQ010000018">
    <property type="protein sequence ID" value="KAJ3180073.1"/>
    <property type="molecule type" value="Genomic_DNA"/>
</dbReference>
<reference evidence="7" key="1">
    <citation type="submission" date="2020-05" db="EMBL/GenBank/DDBJ databases">
        <title>Phylogenomic resolution of chytrid fungi.</title>
        <authorList>
            <person name="Stajich J.E."/>
            <person name="Amses K."/>
            <person name="Simmons R."/>
            <person name="Seto K."/>
            <person name="Myers J."/>
            <person name="Bonds A."/>
            <person name="Quandt C.A."/>
            <person name="Barry K."/>
            <person name="Liu P."/>
            <person name="Grigoriev I."/>
            <person name="Longcore J.E."/>
            <person name="James T.Y."/>
        </authorList>
    </citation>
    <scope>NUCLEOTIDE SEQUENCE</scope>
    <source>
        <strain evidence="7">JEL0379</strain>
    </source>
</reference>
<keyword evidence="4" id="KW-0378">Hydrolase</keyword>
<comment type="similarity">
    <text evidence="2">Belongs to the peptidase M24B family.</text>
</comment>
<dbReference type="SUPFAM" id="SSF53092">
    <property type="entry name" value="Creatinase/prolidase N-terminal domain"/>
    <property type="match status" value="1"/>
</dbReference>
<keyword evidence="5" id="KW-0464">Manganese</keyword>
<dbReference type="InterPro" id="IPR052433">
    <property type="entry name" value="X-Pro_dipept-like"/>
</dbReference>
<dbReference type="InterPro" id="IPR000994">
    <property type="entry name" value="Pept_M24"/>
</dbReference>
<dbReference type="InterPro" id="IPR007865">
    <property type="entry name" value="Aminopep_P_N"/>
</dbReference>
<keyword evidence="8" id="KW-1185">Reference proteome</keyword>
<dbReference type="Gene3D" id="3.40.350.10">
    <property type="entry name" value="Creatinase/prolidase N-terminal domain"/>
    <property type="match status" value="1"/>
</dbReference>
<dbReference type="GO" id="GO:0006508">
    <property type="term" value="P:proteolysis"/>
    <property type="evidence" value="ECO:0007669"/>
    <property type="project" value="TreeGrafter"/>
</dbReference>
<proteinExistence type="inferred from homology"/>
<evidence type="ECO:0000259" key="6">
    <source>
        <dbReference type="SMART" id="SM01011"/>
    </source>
</evidence>
<organism evidence="7 8">
    <name type="scientific">Geranomyces variabilis</name>
    <dbReference type="NCBI Taxonomy" id="109894"/>
    <lineage>
        <taxon>Eukaryota</taxon>
        <taxon>Fungi</taxon>
        <taxon>Fungi incertae sedis</taxon>
        <taxon>Chytridiomycota</taxon>
        <taxon>Chytridiomycota incertae sedis</taxon>
        <taxon>Chytridiomycetes</taxon>
        <taxon>Spizellomycetales</taxon>
        <taxon>Powellomycetaceae</taxon>
        <taxon>Geranomyces</taxon>
    </lineage>
</organism>
<dbReference type="PANTHER" id="PTHR43226:SF4">
    <property type="entry name" value="XAA-PRO AMINOPEPTIDASE 3"/>
    <property type="match status" value="1"/>
</dbReference>
<dbReference type="AlphaFoldDB" id="A0AAD5XND8"/>
<dbReference type="Proteomes" id="UP001212152">
    <property type="component" value="Unassembled WGS sequence"/>
</dbReference>
<evidence type="ECO:0000256" key="1">
    <source>
        <dbReference type="ARBA" id="ARBA00001936"/>
    </source>
</evidence>
<keyword evidence="3" id="KW-0479">Metal-binding</keyword>
<evidence type="ECO:0000256" key="5">
    <source>
        <dbReference type="ARBA" id="ARBA00023211"/>
    </source>
</evidence>
<dbReference type="Pfam" id="PF00557">
    <property type="entry name" value="Peptidase_M24"/>
    <property type="match status" value="1"/>
</dbReference>
<evidence type="ECO:0000256" key="2">
    <source>
        <dbReference type="ARBA" id="ARBA00008766"/>
    </source>
</evidence>
<comment type="caution">
    <text evidence="7">The sequence shown here is derived from an EMBL/GenBank/DDBJ whole genome shotgun (WGS) entry which is preliminary data.</text>
</comment>
<dbReference type="Gene3D" id="3.90.230.10">
    <property type="entry name" value="Creatinase/methionine aminopeptidase superfamily"/>
    <property type="match status" value="1"/>
</dbReference>
<evidence type="ECO:0000256" key="4">
    <source>
        <dbReference type="ARBA" id="ARBA00022801"/>
    </source>
</evidence>
<comment type="cofactor">
    <cofactor evidence="1">
        <name>Mn(2+)</name>
        <dbReference type="ChEBI" id="CHEBI:29035"/>
    </cofactor>
</comment>
<dbReference type="PANTHER" id="PTHR43226">
    <property type="entry name" value="XAA-PRO AMINOPEPTIDASE 3"/>
    <property type="match status" value="1"/>
</dbReference>
<dbReference type="InterPro" id="IPR036005">
    <property type="entry name" value="Creatinase/aminopeptidase-like"/>
</dbReference>
<gene>
    <name evidence="7" type="ORF">HDU87_002297</name>
</gene>
<dbReference type="InterPro" id="IPR029149">
    <property type="entry name" value="Creatin/AminoP/Spt16_N"/>
</dbReference>
<evidence type="ECO:0000256" key="3">
    <source>
        <dbReference type="ARBA" id="ARBA00022723"/>
    </source>
</evidence>
<dbReference type="SMART" id="SM01011">
    <property type="entry name" value="AMP_N"/>
    <property type="match status" value="1"/>
</dbReference>